<organism evidence="4 5">
    <name type="scientific">Nonomuraea soli</name>
    <dbReference type="NCBI Taxonomy" id="1032476"/>
    <lineage>
        <taxon>Bacteria</taxon>
        <taxon>Bacillati</taxon>
        <taxon>Actinomycetota</taxon>
        <taxon>Actinomycetes</taxon>
        <taxon>Streptosporangiales</taxon>
        <taxon>Streptosporangiaceae</taxon>
        <taxon>Nonomuraea</taxon>
    </lineage>
</organism>
<feature type="compositionally biased region" description="Low complexity" evidence="1">
    <location>
        <begin position="260"/>
        <end position="322"/>
    </location>
</feature>
<protein>
    <submittedName>
        <fullName evidence="4">Uncharacterized protein</fullName>
    </submittedName>
</protein>
<feature type="transmembrane region" description="Helical" evidence="2">
    <location>
        <begin position="389"/>
        <end position="409"/>
    </location>
</feature>
<dbReference type="Proteomes" id="UP000530928">
    <property type="component" value="Unassembled WGS sequence"/>
</dbReference>
<evidence type="ECO:0000256" key="3">
    <source>
        <dbReference type="SAM" id="SignalP"/>
    </source>
</evidence>
<comment type="caution">
    <text evidence="4">The sequence shown here is derived from an EMBL/GenBank/DDBJ whole genome shotgun (WGS) entry which is preliminary data.</text>
</comment>
<evidence type="ECO:0000256" key="2">
    <source>
        <dbReference type="SAM" id="Phobius"/>
    </source>
</evidence>
<keyword evidence="5" id="KW-1185">Reference proteome</keyword>
<feature type="compositionally biased region" description="Pro residues" evidence="1">
    <location>
        <begin position="338"/>
        <end position="361"/>
    </location>
</feature>
<keyword evidence="2" id="KW-1133">Transmembrane helix</keyword>
<dbReference type="PRINTS" id="PR01217">
    <property type="entry name" value="PRICHEXTENSN"/>
</dbReference>
<evidence type="ECO:0000256" key="1">
    <source>
        <dbReference type="SAM" id="MobiDB-lite"/>
    </source>
</evidence>
<evidence type="ECO:0000313" key="5">
    <source>
        <dbReference type="Proteomes" id="UP000530928"/>
    </source>
</evidence>
<keyword evidence="3" id="KW-0732">Signal</keyword>
<reference evidence="4 5" key="1">
    <citation type="submission" date="2020-07" db="EMBL/GenBank/DDBJ databases">
        <title>Genomic Encyclopedia of Type Strains, Phase IV (KMG-IV): sequencing the most valuable type-strain genomes for metagenomic binning, comparative biology and taxonomic classification.</title>
        <authorList>
            <person name="Goeker M."/>
        </authorList>
    </citation>
    <scope>NUCLEOTIDE SEQUENCE [LARGE SCALE GENOMIC DNA]</scope>
    <source>
        <strain evidence="4 5">DSM 45533</strain>
    </source>
</reference>
<keyword evidence="2" id="KW-0812">Transmembrane</keyword>
<dbReference type="AlphaFoldDB" id="A0A7W0CLK4"/>
<sequence>MTITLKSRALLTAAVATVSVGALLTFSARATPGDYGHANGAELTLPAIPEINQAAFQGTWGSVAVDDTPGTESAVHPTWPDPDGVTQYMTLATGTLEASGVDAPDAWRGSSNLVVDQFKLAPSAQIPLLFTGNVSNFAQCTEQADGFAAVQTAPGTIRVFGEAPAGGTALNNGGTVTRTLTGDQLGFPGVATADVTASRTDVVTPLGTLPAEARTEVTFTAVLRDDADYEIYSGDLAFLVLARTEANCNSVPTPTPTTPTPTSTTPCPTETPTTPTPTPTTTSPTPTPTVTTPTPTPTVTTPTPTPTITTPTPTNSIQTETPTPTPTTPTPTATSPSPTEPPTEPPTTSPKPTPDDNPSPRPPHDGGDDDGDMSMVSGRDELPFTGLHLVWPMAALAAIALGLTVRYMARRR</sequence>
<accession>A0A7W0CLK4</accession>
<gene>
    <name evidence="4" type="ORF">HNR30_004633</name>
</gene>
<proteinExistence type="predicted"/>
<dbReference type="RefSeq" id="WP_181611992.1">
    <property type="nucleotide sequence ID" value="NZ_BAABAM010000003.1"/>
</dbReference>
<feature type="chain" id="PRO_5030591060" evidence="3">
    <location>
        <begin position="31"/>
        <end position="412"/>
    </location>
</feature>
<feature type="region of interest" description="Disordered" evidence="1">
    <location>
        <begin position="249"/>
        <end position="378"/>
    </location>
</feature>
<feature type="signal peptide" evidence="3">
    <location>
        <begin position="1"/>
        <end position="30"/>
    </location>
</feature>
<keyword evidence="2" id="KW-0472">Membrane</keyword>
<dbReference type="EMBL" id="JACDUR010000004">
    <property type="protein sequence ID" value="MBA2893279.1"/>
    <property type="molecule type" value="Genomic_DNA"/>
</dbReference>
<name>A0A7W0CLK4_9ACTN</name>
<evidence type="ECO:0000313" key="4">
    <source>
        <dbReference type="EMBL" id="MBA2893279.1"/>
    </source>
</evidence>